<evidence type="ECO:0000256" key="14">
    <source>
        <dbReference type="SAM" id="Phobius"/>
    </source>
</evidence>
<feature type="transmembrane region" description="Helical" evidence="14">
    <location>
        <begin position="31"/>
        <end position="51"/>
    </location>
</feature>
<evidence type="ECO:0000256" key="10">
    <source>
        <dbReference type="ARBA" id="ARBA00023186"/>
    </source>
</evidence>
<evidence type="ECO:0000313" key="16">
    <source>
        <dbReference type="Proteomes" id="UP000198287"/>
    </source>
</evidence>
<comment type="similarity">
    <text evidence="4">Belongs to the DoxX family.</text>
</comment>
<protein>
    <recommendedName>
        <fullName evidence="12">Novel acetylcholine receptor chaperone</fullName>
    </recommendedName>
</protein>
<dbReference type="EMBL" id="LNIX01000028">
    <property type="protein sequence ID" value="OXA41707.1"/>
    <property type="molecule type" value="Genomic_DNA"/>
</dbReference>
<evidence type="ECO:0000313" key="15">
    <source>
        <dbReference type="EMBL" id="OXA41707.1"/>
    </source>
</evidence>
<evidence type="ECO:0000256" key="6">
    <source>
        <dbReference type="ARBA" id="ARBA00022824"/>
    </source>
</evidence>
<keyword evidence="11" id="KW-0968">Cytoplasmic vesicle</keyword>
<keyword evidence="9" id="KW-0576">Peroxisome</keyword>
<evidence type="ECO:0000256" key="12">
    <source>
        <dbReference type="ARBA" id="ARBA00024424"/>
    </source>
</evidence>
<evidence type="ECO:0000256" key="1">
    <source>
        <dbReference type="ARBA" id="ARBA00004477"/>
    </source>
</evidence>
<dbReference type="GO" id="GO:0031410">
    <property type="term" value="C:cytoplasmic vesicle"/>
    <property type="evidence" value="ECO:0007669"/>
    <property type="project" value="UniProtKB-SubCell"/>
</dbReference>
<feature type="compositionally biased region" description="Low complexity" evidence="13">
    <location>
        <begin position="167"/>
        <end position="186"/>
    </location>
</feature>
<evidence type="ECO:0000256" key="2">
    <source>
        <dbReference type="ARBA" id="ARBA00004541"/>
    </source>
</evidence>
<dbReference type="GO" id="GO:0005778">
    <property type="term" value="C:peroxisomal membrane"/>
    <property type="evidence" value="ECO:0007669"/>
    <property type="project" value="UniProtKB-SubCell"/>
</dbReference>
<keyword evidence="7 14" id="KW-1133">Transmembrane helix</keyword>
<evidence type="ECO:0000256" key="8">
    <source>
        <dbReference type="ARBA" id="ARBA00023136"/>
    </source>
</evidence>
<dbReference type="PANTHER" id="PTHR13163:SF0">
    <property type="entry name" value="NOVEL ACETYLCHOLINE RECEPTOR CHAPERONE"/>
    <property type="match status" value="1"/>
</dbReference>
<evidence type="ECO:0000256" key="9">
    <source>
        <dbReference type="ARBA" id="ARBA00023140"/>
    </source>
</evidence>
<feature type="region of interest" description="Disordered" evidence="13">
    <location>
        <begin position="1"/>
        <end position="21"/>
    </location>
</feature>
<dbReference type="GO" id="GO:2000010">
    <property type="term" value="P:positive regulation of protein localization to cell surface"/>
    <property type="evidence" value="ECO:0007669"/>
    <property type="project" value="TreeGrafter"/>
</dbReference>
<comment type="subcellular location">
    <subcellularLocation>
        <location evidence="2">Cytoplasmic vesicle</location>
    </subcellularLocation>
    <subcellularLocation>
        <location evidence="1">Endoplasmic reticulum membrane</location>
        <topology evidence="1">Multi-pass membrane protein</topology>
    </subcellularLocation>
    <subcellularLocation>
        <location evidence="3">Peroxisome membrane</location>
        <topology evidence="3">Multi-pass membrane protein</topology>
    </subcellularLocation>
</comment>
<name>A0A226DAE7_FOLCA</name>
<keyword evidence="16" id="KW-1185">Reference proteome</keyword>
<sequence length="192" mass="21077">MATPTAPTSSTSSSSTTPTSSSSSLIVLKSLSILLGIFFIFLGVMKVTPFISKELHKDARKEFVKYSKVFPLSETLGFKIPSKWYRRCFGGFEIACGLILAVVPSAPLKRGVNLILVGMSLLSVYNHCLTDDKFERTSTALVLFFMTTCRLIVDFQSDKKLLFSFQTSSTTEKSSPSLSEDSQDSSSHVKSD</sequence>
<evidence type="ECO:0000256" key="7">
    <source>
        <dbReference type="ARBA" id="ARBA00022989"/>
    </source>
</evidence>
<dbReference type="OMA" id="YQTSRRE"/>
<evidence type="ECO:0000256" key="13">
    <source>
        <dbReference type="SAM" id="MobiDB-lite"/>
    </source>
</evidence>
<keyword evidence="8 14" id="KW-0472">Membrane</keyword>
<dbReference type="AlphaFoldDB" id="A0A226DAE7"/>
<keyword evidence="6" id="KW-0256">Endoplasmic reticulum</keyword>
<comment type="caution">
    <text evidence="15">The sequence shown here is derived from an EMBL/GenBank/DDBJ whole genome shotgun (WGS) entry which is preliminary data.</text>
</comment>
<feature type="region of interest" description="Disordered" evidence="13">
    <location>
        <begin position="167"/>
        <end position="192"/>
    </location>
</feature>
<dbReference type="GO" id="GO:0051131">
    <property type="term" value="P:chaperone-mediated protein complex assembly"/>
    <property type="evidence" value="ECO:0007669"/>
    <property type="project" value="TreeGrafter"/>
</dbReference>
<accession>A0A226DAE7</accession>
<dbReference type="PANTHER" id="PTHR13163">
    <property type="entry name" value="SPINAL CORD EXPRESSION PROTEIN 4"/>
    <property type="match status" value="1"/>
</dbReference>
<dbReference type="GO" id="GO:0005789">
    <property type="term" value="C:endoplasmic reticulum membrane"/>
    <property type="evidence" value="ECO:0007669"/>
    <property type="project" value="UniProtKB-SubCell"/>
</dbReference>
<dbReference type="OrthoDB" id="432685at2759"/>
<feature type="transmembrane region" description="Helical" evidence="14">
    <location>
        <begin position="88"/>
        <end position="106"/>
    </location>
</feature>
<evidence type="ECO:0000256" key="5">
    <source>
        <dbReference type="ARBA" id="ARBA00022692"/>
    </source>
</evidence>
<keyword evidence="10" id="KW-0143">Chaperone</keyword>
<organism evidence="15 16">
    <name type="scientific">Folsomia candida</name>
    <name type="common">Springtail</name>
    <dbReference type="NCBI Taxonomy" id="158441"/>
    <lineage>
        <taxon>Eukaryota</taxon>
        <taxon>Metazoa</taxon>
        <taxon>Ecdysozoa</taxon>
        <taxon>Arthropoda</taxon>
        <taxon>Hexapoda</taxon>
        <taxon>Collembola</taxon>
        <taxon>Entomobryomorpha</taxon>
        <taxon>Isotomoidea</taxon>
        <taxon>Isotomidae</taxon>
        <taxon>Proisotominae</taxon>
        <taxon>Folsomia</taxon>
    </lineage>
</organism>
<evidence type="ECO:0000256" key="4">
    <source>
        <dbReference type="ARBA" id="ARBA00006679"/>
    </source>
</evidence>
<keyword evidence="5 14" id="KW-0812">Transmembrane</keyword>
<gene>
    <name evidence="15" type="ORF">Fcan01_23498</name>
</gene>
<dbReference type="Proteomes" id="UP000198287">
    <property type="component" value="Unassembled WGS sequence"/>
</dbReference>
<reference evidence="15 16" key="1">
    <citation type="submission" date="2015-12" db="EMBL/GenBank/DDBJ databases">
        <title>The genome of Folsomia candida.</title>
        <authorList>
            <person name="Faddeeva A."/>
            <person name="Derks M.F."/>
            <person name="Anvar Y."/>
            <person name="Smit S."/>
            <person name="Van Straalen N."/>
            <person name="Roelofs D."/>
        </authorList>
    </citation>
    <scope>NUCLEOTIDE SEQUENCE [LARGE SCALE GENOMIC DNA]</scope>
    <source>
        <strain evidence="15 16">VU population</strain>
        <tissue evidence="15">Whole body</tissue>
    </source>
</reference>
<proteinExistence type="inferred from homology"/>
<dbReference type="InterPro" id="IPR040399">
    <property type="entry name" value="TMEM35A/B"/>
</dbReference>
<evidence type="ECO:0000256" key="11">
    <source>
        <dbReference type="ARBA" id="ARBA00023329"/>
    </source>
</evidence>
<evidence type="ECO:0000256" key="3">
    <source>
        <dbReference type="ARBA" id="ARBA00004585"/>
    </source>
</evidence>